<dbReference type="Proteomes" id="UP000266118">
    <property type="component" value="Chromosome"/>
</dbReference>
<dbReference type="InterPro" id="IPR036388">
    <property type="entry name" value="WH-like_DNA-bd_sf"/>
</dbReference>
<protein>
    <submittedName>
        <fullName evidence="8">Sigma-70 family RNA polymerase sigma factor</fullName>
    </submittedName>
</protein>
<keyword evidence="2" id="KW-0805">Transcription regulation</keyword>
<dbReference type="GO" id="GO:0006352">
    <property type="term" value="P:DNA-templated transcription initiation"/>
    <property type="evidence" value="ECO:0007669"/>
    <property type="project" value="InterPro"/>
</dbReference>
<evidence type="ECO:0000259" key="6">
    <source>
        <dbReference type="Pfam" id="PF04542"/>
    </source>
</evidence>
<name>A0A386HT38_9BACT</name>
<dbReference type="GO" id="GO:0003677">
    <property type="term" value="F:DNA binding"/>
    <property type="evidence" value="ECO:0007669"/>
    <property type="project" value="UniProtKB-KW"/>
</dbReference>
<dbReference type="PANTHER" id="PTHR43133:SF8">
    <property type="entry name" value="RNA POLYMERASE SIGMA FACTOR HI_1459-RELATED"/>
    <property type="match status" value="1"/>
</dbReference>
<dbReference type="Gene3D" id="1.10.1740.10">
    <property type="match status" value="1"/>
</dbReference>
<evidence type="ECO:0000256" key="2">
    <source>
        <dbReference type="ARBA" id="ARBA00023015"/>
    </source>
</evidence>
<sequence length="190" mass="22254">MIVNGCSIKNIVAGCKINDIYSREQMYKSFYGYIMGVMIRYITKQNDAEELVNDCFIRIFNNISSFENNGDEENYKKAFKGWIGTIASRIAIDHLRKDKKGFLTDELEKVDYQLETTFVQNRMEINEILALMEKLPQTHRLVFNLYEIEGFSHDEIAKILHIPSSSSRVFLTRAKNRLRVLYEQQFKVVS</sequence>
<keyword evidence="4" id="KW-0238">DNA-binding</keyword>
<evidence type="ECO:0000313" key="8">
    <source>
        <dbReference type="EMBL" id="AYD48621.1"/>
    </source>
</evidence>
<reference evidence="8 9" key="1">
    <citation type="submission" date="2018-09" db="EMBL/GenBank/DDBJ databases">
        <title>Arachidicoccus sp. nov., a bacterium isolated from soil.</title>
        <authorList>
            <person name="Weon H.-Y."/>
            <person name="Kwon S.-W."/>
            <person name="Lee S.A."/>
        </authorList>
    </citation>
    <scope>NUCLEOTIDE SEQUENCE [LARGE SCALE GENOMIC DNA]</scope>
    <source>
        <strain evidence="8 9">KIS59-12</strain>
    </source>
</reference>
<evidence type="ECO:0000256" key="3">
    <source>
        <dbReference type="ARBA" id="ARBA00023082"/>
    </source>
</evidence>
<dbReference type="AlphaFoldDB" id="A0A386HT38"/>
<dbReference type="Pfam" id="PF08281">
    <property type="entry name" value="Sigma70_r4_2"/>
    <property type="match status" value="1"/>
</dbReference>
<evidence type="ECO:0000256" key="5">
    <source>
        <dbReference type="ARBA" id="ARBA00023163"/>
    </source>
</evidence>
<dbReference type="SUPFAM" id="SSF88659">
    <property type="entry name" value="Sigma3 and sigma4 domains of RNA polymerase sigma factors"/>
    <property type="match status" value="1"/>
</dbReference>
<dbReference type="CDD" id="cd06171">
    <property type="entry name" value="Sigma70_r4"/>
    <property type="match status" value="1"/>
</dbReference>
<dbReference type="Gene3D" id="1.10.10.10">
    <property type="entry name" value="Winged helix-like DNA-binding domain superfamily/Winged helix DNA-binding domain"/>
    <property type="match status" value="1"/>
</dbReference>
<dbReference type="InterPro" id="IPR014284">
    <property type="entry name" value="RNA_pol_sigma-70_dom"/>
</dbReference>
<evidence type="ECO:0000256" key="1">
    <source>
        <dbReference type="ARBA" id="ARBA00010641"/>
    </source>
</evidence>
<comment type="similarity">
    <text evidence="1">Belongs to the sigma-70 factor family. ECF subfamily.</text>
</comment>
<dbReference type="PANTHER" id="PTHR43133">
    <property type="entry name" value="RNA POLYMERASE ECF-TYPE SIGMA FACTO"/>
    <property type="match status" value="1"/>
</dbReference>
<accession>A0A386HT38</accession>
<keyword evidence="9" id="KW-1185">Reference proteome</keyword>
<feature type="domain" description="RNA polymerase sigma-70 region 2" evidence="6">
    <location>
        <begin position="26"/>
        <end position="99"/>
    </location>
</feature>
<gene>
    <name evidence="8" type="ORF">D6B99_14025</name>
</gene>
<dbReference type="GO" id="GO:0016987">
    <property type="term" value="F:sigma factor activity"/>
    <property type="evidence" value="ECO:0007669"/>
    <property type="project" value="UniProtKB-KW"/>
</dbReference>
<dbReference type="InterPro" id="IPR013324">
    <property type="entry name" value="RNA_pol_sigma_r3/r4-like"/>
</dbReference>
<evidence type="ECO:0000313" key="9">
    <source>
        <dbReference type="Proteomes" id="UP000266118"/>
    </source>
</evidence>
<proteinExistence type="inferred from homology"/>
<dbReference type="InterPro" id="IPR013325">
    <property type="entry name" value="RNA_pol_sigma_r2"/>
</dbReference>
<organism evidence="8 9">
    <name type="scientific">Arachidicoccus soli</name>
    <dbReference type="NCBI Taxonomy" id="2341117"/>
    <lineage>
        <taxon>Bacteria</taxon>
        <taxon>Pseudomonadati</taxon>
        <taxon>Bacteroidota</taxon>
        <taxon>Chitinophagia</taxon>
        <taxon>Chitinophagales</taxon>
        <taxon>Chitinophagaceae</taxon>
        <taxon>Arachidicoccus</taxon>
    </lineage>
</organism>
<dbReference type="InterPro" id="IPR013249">
    <property type="entry name" value="RNA_pol_sigma70_r4_t2"/>
</dbReference>
<dbReference type="OrthoDB" id="1491902at2"/>
<dbReference type="InterPro" id="IPR039425">
    <property type="entry name" value="RNA_pol_sigma-70-like"/>
</dbReference>
<feature type="domain" description="RNA polymerase sigma factor 70 region 4 type 2" evidence="7">
    <location>
        <begin position="126"/>
        <end position="178"/>
    </location>
</feature>
<dbReference type="KEGG" id="ark:D6B99_14025"/>
<dbReference type="NCBIfam" id="TIGR02937">
    <property type="entry name" value="sigma70-ECF"/>
    <property type="match status" value="1"/>
</dbReference>
<dbReference type="InterPro" id="IPR007627">
    <property type="entry name" value="RNA_pol_sigma70_r2"/>
</dbReference>
<keyword evidence="3" id="KW-0731">Sigma factor</keyword>
<dbReference type="EMBL" id="CP032489">
    <property type="protein sequence ID" value="AYD48621.1"/>
    <property type="molecule type" value="Genomic_DNA"/>
</dbReference>
<dbReference type="SUPFAM" id="SSF88946">
    <property type="entry name" value="Sigma2 domain of RNA polymerase sigma factors"/>
    <property type="match status" value="1"/>
</dbReference>
<evidence type="ECO:0000259" key="7">
    <source>
        <dbReference type="Pfam" id="PF08281"/>
    </source>
</evidence>
<dbReference type="Pfam" id="PF04542">
    <property type="entry name" value="Sigma70_r2"/>
    <property type="match status" value="1"/>
</dbReference>
<evidence type="ECO:0000256" key="4">
    <source>
        <dbReference type="ARBA" id="ARBA00023125"/>
    </source>
</evidence>
<keyword evidence="5" id="KW-0804">Transcription</keyword>